<evidence type="ECO:0000256" key="2">
    <source>
        <dbReference type="SAM" id="SignalP"/>
    </source>
</evidence>
<dbReference type="OrthoDB" id="9759959at2"/>
<proteinExistence type="predicted"/>
<dbReference type="PROSITE" id="PS51257">
    <property type="entry name" value="PROKAR_LIPOPROTEIN"/>
    <property type="match status" value="1"/>
</dbReference>
<dbReference type="PATRIC" id="fig|1391654.3.peg.4238"/>
<reference evidence="3 4" key="1">
    <citation type="submission" date="2015-08" db="EMBL/GenBank/DDBJ databases">
        <authorList>
            <person name="Babu N.S."/>
            <person name="Beckwith C.J."/>
            <person name="Beseler K.G."/>
            <person name="Brison A."/>
            <person name="Carone J.V."/>
            <person name="Caskin T.P."/>
            <person name="Diamond M."/>
            <person name="Durham M.E."/>
            <person name="Foxe J.M."/>
            <person name="Go M."/>
            <person name="Henderson B.A."/>
            <person name="Jones I.B."/>
            <person name="McGettigan J.A."/>
            <person name="Micheletti S.J."/>
            <person name="Nasrallah M.E."/>
            <person name="Ortiz D."/>
            <person name="Piller C.R."/>
            <person name="Privatt S.R."/>
            <person name="Schneider S.L."/>
            <person name="Sharp S."/>
            <person name="Smith T.C."/>
            <person name="Stanton J.D."/>
            <person name="Ullery H.E."/>
            <person name="Wilson R.J."/>
            <person name="Serrano M.G."/>
            <person name="Buck G."/>
            <person name="Lee V."/>
            <person name="Wang Y."/>
            <person name="Carvalho R."/>
            <person name="Voegtly L."/>
            <person name="Shi R."/>
            <person name="Duckworth R."/>
            <person name="Johnson A."/>
            <person name="Loviza R."/>
            <person name="Walstead R."/>
            <person name="Shah Z."/>
            <person name="Kiflezghi M."/>
            <person name="Wade K."/>
            <person name="Ball S.L."/>
            <person name="Bradley K.W."/>
            <person name="Asai D.J."/>
            <person name="Bowman C.A."/>
            <person name="Russell D.A."/>
            <person name="Pope W.H."/>
            <person name="Jacobs-Sera D."/>
            <person name="Hendrix R.W."/>
            <person name="Hatfull G.F."/>
        </authorList>
    </citation>
    <scope>NUCLEOTIDE SEQUENCE [LARGE SCALE GENOMIC DNA]</scope>
    <source>
        <strain evidence="3 4">DSM 27648</strain>
    </source>
</reference>
<dbReference type="RefSeq" id="WP_146648640.1">
    <property type="nucleotide sequence ID" value="NZ_CP012333.1"/>
</dbReference>
<feature type="region of interest" description="Disordered" evidence="1">
    <location>
        <begin position="109"/>
        <end position="128"/>
    </location>
</feature>
<evidence type="ECO:0000256" key="1">
    <source>
        <dbReference type="SAM" id="MobiDB-lite"/>
    </source>
</evidence>
<dbReference type="InterPro" id="IPR012341">
    <property type="entry name" value="6hp_glycosidase-like_sf"/>
</dbReference>
<dbReference type="EMBL" id="CP012333">
    <property type="protein sequence ID" value="AKU97519.1"/>
    <property type="molecule type" value="Genomic_DNA"/>
</dbReference>
<feature type="region of interest" description="Disordered" evidence="1">
    <location>
        <begin position="24"/>
        <end position="58"/>
    </location>
</feature>
<dbReference type="InterPro" id="IPR008928">
    <property type="entry name" value="6-hairpin_glycosidase_sf"/>
</dbReference>
<dbReference type="GO" id="GO:0005975">
    <property type="term" value="P:carbohydrate metabolic process"/>
    <property type="evidence" value="ECO:0007669"/>
    <property type="project" value="InterPro"/>
</dbReference>
<evidence type="ECO:0000313" key="3">
    <source>
        <dbReference type="EMBL" id="AKU97519.1"/>
    </source>
</evidence>
<keyword evidence="3" id="KW-0326">Glycosidase</keyword>
<dbReference type="GO" id="GO:0016798">
    <property type="term" value="F:hydrolase activity, acting on glycosyl bonds"/>
    <property type="evidence" value="ECO:0007669"/>
    <property type="project" value="UniProtKB-KW"/>
</dbReference>
<dbReference type="SUPFAM" id="SSF48208">
    <property type="entry name" value="Six-hairpin glycosidases"/>
    <property type="match status" value="1"/>
</dbReference>
<dbReference type="KEGG" id="llu:AKJ09_04183"/>
<protein>
    <submittedName>
        <fullName evidence="3">Six-hairpin glycosidase-like protein</fullName>
    </submittedName>
</protein>
<gene>
    <name evidence="3" type="ORF">AKJ09_04183</name>
</gene>
<organism evidence="3 4">
    <name type="scientific">Labilithrix luteola</name>
    <dbReference type="NCBI Taxonomy" id="1391654"/>
    <lineage>
        <taxon>Bacteria</taxon>
        <taxon>Pseudomonadati</taxon>
        <taxon>Myxococcota</taxon>
        <taxon>Polyangia</taxon>
        <taxon>Polyangiales</taxon>
        <taxon>Labilitrichaceae</taxon>
        <taxon>Labilithrix</taxon>
    </lineage>
</organism>
<feature type="chain" id="PRO_5005466492" evidence="2">
    <location>
        <begin position="22"/>
        <end position="888"/>
    </location>
</feature>
<dbReference type="STRING" id="1391654.AKJ09_04183"/>
<keyword evidence="2" id="KW-0732">Signal</keyword>
<feature type="signal peptide" evidence="2">
    <location>
        <begin position="1"/>
        <end position="21"/>
    </location>
</feature>
<dbReference type="Gene3D" id="2.60.120.260">
    <property type="entry name" value="Galactose-binding domain-like"/>
    <property type="match status" value="1"/>
</dbReference>
<feature type="compositionally biased region" description="Polar residues" evidence="1">
    <location>
        <begin position="24"/>
        <end position="34"/>
    </location>
</feature>
<dbReference type="Proteomes" id="UP000064967">
    <property type="component" value="Chromosome"/>
</dbReference>
<keyword evidence="4" id="KW-1185">Reference proteome</keyword>
<sequence length="888" mass="93385">MRPSILLALTSLGGAVAIVTACSSSDDGAQSPSAPSAVDGGGTLGDEQSATGDGGGGFDGASTPACIVATFDGEPAGTRDVVDGTDHASVKVTGDGCLRSFEITSSAVRRDDVPTSPRTVAETADRPSVHTGSDLFDALYQLALDEAKENSVASIQDGAFRSGAPLACSPDGCFETGRKWTYVWTRDTSYAMNLGLAWVDAPRAASSLDFKLSPRRDGTNLQIVQDTGTGGSYPVSSDRVVWALGAREVLRHLSGDARTAFRDRAWSAIKNTITHDRAVVFDPSDGLYRGEQSFLDWREQTYPGWSNPNTVTIAESKSLSTNVTHLIILETGVALATEVGDTASAAELQSRADALRTAIASKFWLEDERQLSTFLPTTLDTAPARRFDLLGTSLAVLENVLPSDEARAAIANYPTLPKGPPVIFPQQQNTPIYHNRAIWPFVTAYWIKAARKVGNGAAFENGVASLLRGAALNLSNMENLEVVTGQPWVDDGPNSGPQVNSQRQLWSVGGFIGTVHGALFGVEATDKGLRVAPFVTHGLRSSLFPNATSIALNNLPFRGKRVSVVVRLPTDSGSAGAYSITKVSLNGVAVQGEIDEASLASRNLVEVELGAPSSAAQSVKTIADVSDYRVLFGPKTPSITGLSVTGSKVTLGIDVAGETGVSIDVYRDGVRIAKDLSGGTTSFQDPDSNGESTPGHCYAIDTRFISSGTSSQHSPAACFWGTGTPRISTLGVNDFTVSGGNKTTAYGRTFYEAWGDPGHQLAATFTATRSGAHLVQATYGNGSGAINTGITCAVKHVTIEELPGGGVVGEGYMIMPQRGDWASWGDSSFVRADLVAGKSYRIRLSHDDRAVNMSAFSHFDTYTGGTGGSAGQFFRVNVAELKVLALVP</sequence>
<accession>A0A0K1PWK4</accession>
<dbReference type="AlphaFoldDB" id="A0A0K1PWK4"/>
<name>A0A0K1PWK4_9BACT</name>
<keyword evidence="3" id="KW-0378">Hydrolase</keyword>
<dbReference type="Gene3D" id="1.50.10.10">
    <property type="match status" value="1"/>
</dbReference>
<evidence type="ECO:0000313" key="4">
    <source>
        <dbReference type="Proteomes" id="UP000064967"/>
    </source>
</evidence>